<accession>A0ABW8Z1J3</accession>
<sequence length="672" mass="76072">MKSDTDMTQFDSLKAIYMDVIAKNISDPIEKILVMTYEFDDQQLLNLICARPLEDDFELRRNQRKFIADLKPVIFYDARKTREFNRLPHFLDLVPVRTKPFSCHHSKAYLIVTGQSVRLVLGSLNLTYSGLFKNREVFTDFCWNKDETEDLQVLRDFVELLKRQRADIPQAVASEALIELLNVIDGRLAQWGVNHVKVRHTLVASGTGTSGLSQLAERWSLISTSAPKRLFVVSPFFDQGDGVLIDLLGSAVGAADAVHIVTDERSVSAICKKHFGAATRDRILNVIPVQISQQERIRIEKFNDGRSTEGLHLERKLHAKILVLESEMECLVYIGSANFTSKAWNGDNFELGVISVETCSADTLIRRICAGLGAGSENVYSRVPDTLTLSDIVDDEDYVEETGYPNFIERIVLHYDEISETVHFRIDGGTPDEIGAYDVSWGSLPLSISERRSQDILSKEFYVRLVGGRNLSFVPKAQPALRFCIPFWHAPELVQKKDEFVFPNADDWLQYYLGIDIDDGGQPGEHIPGEPVSPKPQAMFEVDRESNVIIQMQRYLSLFSAIEGVFTKKADEADKLLFGDERSMFVRKHLTEPINAYAKILKREFQQSRNKKTAQLEFCFKLGELLLFFRSLAEKLPELQASQAALASLLTDSVPEMDAGLKSYINYCNQNN</sequence>
<keyword evidence="3" id="KW-1185">Reference proteome</keyword>
<dbReference type="Proteomes" id="UP001629214">
    <property type="component" value="Unassembled WGS sequence"/>
</dbReference>
<reference evidence="2 3" key="1">
    <citation type="journal article" date="2024" name="Chem. Sci.">
        <title>Discovery of megapolipeptins by genome mining of a Burkholderiales bacteria collection.</title>
        <authorList>
            <person name="Paulo B.S."/>
            <person name="Recchia M.J.J."/>
            <person name="Lee S."/>
            <person name="Fergusson C.H."/>
            <person name="Romanowski S.B."/>
            <person name="Hernandez A."/>
            <person name="Krull N."/>
            <person name="Liu D.Y."/>
            <person name="Cavanagh H."/>
            <person name="Bos A."/>
            <person name="Gray C.A."/>
            <person name="Murphy B.T."/>
            <person name="Linington R.G."/>
            <person name="Eustaquio A.S."/>
        </authorList>
    </citation>
    <scope>NUCLEOTIDE SEQUENCE [LARGE SCALE GENOMIC DNA]</scope>
    <source>
        <strain evidence="2 3">RL21-008-BIB-B</strain>
    </source>
</reference>
<name>A0ABW8Z1J3_9BURK</name>
<dbReference type="InterPro" id="IPR059166">
    <property type="entry name" value="PLD-like_cat"/>
</dbReference>
<dbReference type="RefSeq" id="WP_408164918.1">
    <property type="nucleotide sequence ID" value="NZ_JAQQFR010000001.1"/>
</dbReference>
<dbReference type="PROSITE" id="PS50035">
    <property type="entry name" value="PLD"/>
    <property type="match status" value="1"/>
</dbReference>
<evidence type="ECO:0000313" key="2">
    <source>
        <dbReference type="EMBL" id="MFL9876986.1"/>
    </source>
</evidence>
<gene>
    <name evidence="2" type="ORF">PQR63_01225</name>
</gene>
<protein>
    <submittedName>
        <fullName evidence="2">Phospholipase D-like domain-containing protein</fullName>
    </submittedName>
</protein>
<dbReference type="InterPro" id="IPR001736">
    <property type="entry name" value="PLipase_D/transphosphatidylase"/>
</dbReference>
<dbReference type="Gene3D" id="3.30.870.10">
    <property type="entry name" value="Endonuclease Chain A"/>
    <property type="match status" value="2"/>
</dbReference>
<dbReference type="EMBL" id="JAQQFR010000001">
    <property type="protein sequence ID" value="MFL9876986.1"/>
    <property type="molecule type" value="Genomic_DNA"/>
</dbReference>
<dbReference type="InterPro" id="IPR025202">
    <property type="entry name" value="PLD-like_dom"/>
</dbReference>
<evidence type="ECO:0000259" key="1">
    <source>
        <dbReference type="PROSITE" id="PS50035"/>
    </source>
</evidence>
<proteinExistence type="predicted"/>
<dbReference type="Pfam" id="PF13091">
    <property type="entry name" value="PLDc_2"/>
    <property type="match status" value="1"/>
</dbReference>
<evidence type="ECO:0000313" key="3">
    <source>
        <dbReference type="Proteomes" id="UP001629214"/>
    </source>
</evidence>
<dbReference type="CDD" id="cd09176">
    <property type="entry name" value="PLDc_unchar6"/>
    <property type="match status" value="1"/>
</dbReference>
<comment type="caution">
    <text evidence="2">The sequence shown here is derived from an EMBL/GenBank/DDBJ whole genome shotgun (WGS) entry which is preliminary data.</text>
</comment>
<feature type="domain" description="PLD phosphodiesterase" evidence="1">
    <location>
        <begin position="313"/>
        <end position="343"/>
    </location>
</feature>
<organism evidence="2 3">
    <name type="scientific">Herbaspirillum rhizosphaerae</name>
    <dbReference type="NCBI Taxonomy" id="346179"/>
    <lineage>
        <taxon>Bacteria</taxon>
        <taxon>Pseudomonadati</taxon>
        <taxon>Pseudomonadota</taxon>
        <taxon>Betaproteobacteria</taxon>
        <taxon>Burkholderiales</taxon>
        <taxon>Oxalobacteraceae</taxon>
        <taxon>Herbaspirillum</taxon>
    </lineage>
</organism>
<dbReference type="SUPFAM" id="SSF56024">
    <property type="entry name" value="Phospholipase D/nuclease"/>
    <property type="match status" value="2"/>
</dbReference>